<dbReference type="PANTHER" id="PTHR30561:SF0">
    <property type="entry name" value="GUANIDINIUM EXPORTER"/>
    <property type="match status" value="1"/>
</dbReference>
<feature type="transmembrane region" description="Helical" evidence="9">
    <location>
        <begin position="33"/>
        <end position="50"/>
    </location>
</feature>
<comment type="subcellular location">
    <subcellularLocation>
        <location evidence="1 7">Cell membrane</location>
        <topology evidence="1 7">Multi-pass membrane protein</topology>
    </subcellularLocation>
</comment>
<evidence type="ECO:0000256" key="6">
    <source>
        <dbReference type="ARBA" id="ARBA00023136"/>
    </source>
</evidence>
<proteinExistence type="inferred from homology"/>
<feature type="transmembrane region" description="Helical" evidence="9">
    <location>
        <begin position="57"/>
        <end position="79"/>
    </location>
</feature>
<dbReference type="Gene3D" id="1.10.3730.20">
    <property type="match status" value="1"/>
</dbReference>
<dbReference type="InterPro" id="IPR000390">
    <property type="entry name" value="Small_drug/metabolite_transptr"/>
</dbReference>
<dbReference type="PANTHER" id="PTHR30561">
    <property type="entry name" value="SMR FAMILY PROTON-DEPENDENT DRUG EFFLUX TRANSPORTER SUGE"/>
    <property type="match status" value="1"/>
</dbReference>
<evidence type="ECO:0000313" key="11">
    <source>
        <dbReference type="Proteomes" id="UP000523795"/>
    </source>
</evidence>
<accession>A0ABX1JR18</accession>
<dbReference type="Pfam" id="PF00893">
    <property type="entry name" value="Multi_Drug_Res"/>
    <property type="match status" value="1"/>
</dbReference>
<organism evidence="10 11">
    <name type="scientific">Arthrobacter deserti</name>
    <dbReference type="NCBI Taxonomy" id="1742687"/>
    <lineage>
        <taxon>Bacteria</taxon>
        <taxon>Bacillati</taxon>
        <taxon>Actinomycetota</taxon>
        <taxon>Actinomycetes</taxon>
        <taxon>Micrococcales</taxon>
        <taxon>Micrococcaceae</taxon>
        <taxon>Arthrobacter</taxon>
    </lineage>
</organism>
<comment type="caution">
    <text evidence="10">The sequence shown here is derived from an EMBL/GenBank/DDBJ whole genome shotgun (WGS) entry which is preliminary data.</text>
</comment>
<dbReference type="Proteomes" id="UP000523795">
    <property type="component" value="Unassembled WGS sequence"/>
</dbReference>
<keyword evidence="11" id="KW-1185">Reference proteome</keyword>
<feature type="compositionally biased region" description="Low complexity" evidence="8">
    <location>
        <begin position="119"/>
        <end position="128"/>
    </location>
</feature>
<dbReference type="InterPro" id="IPR037185">
    <property type="entry name" value="EmrE-like"/>
</dbReference>
<gene>
    <name evidence="10" type="ORF">HER39_14630</name>
</gene>
<sequence length="128" mass="12671">MYWIVLLASAVLEAVWATALGLSEGLSRPLPTVVFFAAAVLSMAGLGYAMRGVPMGTAYAVWTGLGAVLTVAGGVVFGGEQVGPAKLPFLAGIVACVAGLKFVEGSSGGAGGQPERRPAPAAGSRPPG</sequence>
<evidence type="ECO:0000256" key="3">
    <source>
        <dbReference type="ARBA" id="ARBA00022475"/>
    </source>
</evidence>
<reference evidence="10 11" key="1">
    <citation type="submission" date="2020-04" db="EMBL/GenBank/DDBJ databases">
        <authorList>
            <person name="Liu S."/>
        </authorList>
    </citation>
    <scope>NUCLEOTIDE SEQUENCE [LARGE SCALE GENOMIC DNA]</scope>
    <source>
        <strain evidence="10 11">CGMCC 1.15091</strain>
    </source>
</reference>
<comment type="similarity">
    <text evidence="7">Belongs to the drug/metabolite transporter (DMT) superfamily. Small multidrug resistance (SMR) (TC 2.A.7.1) family.</text>
</comment>
<dbReference type="SUPFAM" id="SSF103481">
    <property type="entry name" value="Multidrug resistance efflux transporter EmrE"/>
    <property type="match status" value="1"/>
</dbReference>
<evidence type="ECO:0000256" key="2">
    <source>
        <dbReference type="ARBA" id="ARBA00022448"/>
    </source>
</evidence>
<evidence type="ECO:0000256" key="8">
    <source>
        <dbReference type="SAM" id="MobiDB-lite"/>
    </source>
</evidence>
<keyword evidence="6 9" id="KW-0472">Membrane</keyword>
<evidence type="ECO:0000256" key="9">
    <source>
        <dbReference type="SAM" id="Phobius"/>
    </source>
</evidence>
<evidence type="ECO:0000256" key="4">
    <source>
        <dbReference type="ARBA" id="ARBA00022692"/>
    </source>
</evidence>
<evidence type="ECO:0000256" key="1">
    <source>
        <dbReference type="ARBA" id="ARBA00004651"/>
    </source>
</evidence>
<evidence type="ECO:0000256" key="7">
    <source>
        <dbReference type="RuleBase" id="RU003942"/>
    </source>
</evidence>
<keyword evidence="3" id="KW-1003">Cell membrane</keyword>
<keyword evidence="4 7" id="KW-0812">Transmembrane</keyword>
<keyword evidence="5 9" id="KW-1133">Transmembrane helix</keyword>
<keyword evidence="2" id="KW-0813">Transport</keyword>
<dbReference type="InterPro" id="IPR045324">
    <property type="entry name" value="Small_multidrug_res"/>
</dbReference>
<protein>
    <submittedName>
        <fullName evidence="10">Multidrug efflux SMR transporter</fullName>
    </submittedName>
</protein>
<evidence type="ECO:0000256" key="5">
    <source>
        <dbReference type="ARBA" id="ARBA00022989"/>
    </source>
</evidence>
<name>A0ABX1JR18_9MICC</name>
<evidence type="ECO:0000313" key="10">
    <source>
        <dbReference type="EMBL" id="NKX51778.1"/>
    </source>
</evidence>
<feature type="region of interest" description="Disordered" evidence="8">
    <location>
        <begin position="105"/>
        <end position="128"/>
    </location>
</feature>
<dbReference type="EMBL" id="JAAZSR010000306">
    <property type="protein sequence ID" value="NKX51778.1"/>
    <property type="molecule type" value="Genomic_DNA"/>
</dbReference>